<sequence length="185" mass="20949">MSKPDKGPENQYTRGPLIKRAAGPIFPMHKQEDVELDGKDPEYVHVWVDGGGQGTTSLGVVVVDEGTIIMTFGTFLGTHNQTNNIAELNAIWKSLRLVKHLFRPVKIYSDSTYAINSICKIFHGKKNRELINSIIDYAKQYPVPIEFVKVKGHSGLVYNEIADSIASWFLSEYKDKKKRKKKKIK</sequence>
<dbReference type="Pfam" id="PF00075">
    <property type="entry name" value="RNase_H"/>
    <property type="match status" value="1"/>
</dbReference>
<dbReference type="InterPro" id="IPR036397">
    <property type="entry name" value="RNaseH_sf"/>
</dbReference>
<dbReference type="InterPro" id="IPR002156">
    <property type="entry name" value="RNaseH_domain"/>
</dbReference>
<dbReference type="AlphaFoldDB" id="A0A0F9F7H7"/>
<dbReference type="GO" id="GO:0003676">
    <property type="term" value="F:nucleic acid binding"/>
    <property type="evidence" value="ECO:0007669"/>
    <property type="project" value="InterPro"/>
</dbReference>
<dbReference type="SUPFAM" id="SSF53098">
    <property type="entry name" value="Ribonuclease H-like"/>
    <property type="match status" value="1"/>
</dbReference>
<protein>
    <recommendedName>
        <fullName evidence="1">RNase H type-1 domain-containing protein</fullName>
    </recommendedName>
</protein>
<organism evidence="2">
    <name type="scientific">marine sediment metagenome</name>
    <dbReference type="NCBI Taxonomy" id="412755"/>
    <lineage>
        <taxon>unclassified sequences</taxon>
        <taxon>metagenomes</taxon>
        <taxon>ecological metagenomes</taxon>
    </lineage>
</organism>
<dbReference type="PROSITE" id="PS50879">
    <property type="entry name" value="RNASE_H_1"/>
    <property type="match status" value="1"/>
</dbReference>
<reference evidence="2" key="1">
    <citation type="journal article" date="2015" name="Nature">
        <title>Complex archaea that bridge the gap between prokaryotes and eukaryotes.</title>
        <authorList>
            <person name="Spang A."/>
            <person name="Saw J.H."/>
            <person name="Jorgensen S.L."/>
            <person name="Zaremba-Niedzwiedzka K."/>
            <person name="Martijn J."/>
            <person name="Lind A.E."/>
            <person name="van Eijk R."/>
            <person name="Schleper C."/>
            <person name="Guy L."/>
            <person name="Ettema T.J."/>
        </authorList>
    </citation>
    <scope>NUCLEOTIDE SEQUENCE</scope>
</reference>
<evidence type="ECO:0000259" key="1">
    <source>
        <dbReference type="PROSITE" id="PS50879"/>
    </source>
</evidence>
<name>A0A0F9F7H7_9ZZZZ</name>
<dbReference type="GO" id="GO:0004523">
    <property type="term" value="F:RNA-DNA hybrid ribonuclease activity"/>
    <property type="evidence" value="ECO:0007669"/>
    <property type="project" value="InterPro"/>
</dbReference>
<feature type="domain" description="RNase H type-1" evidence="1">
    <location>
        <begin position="40"/>
        <end position="171"/>
    </location>
</feature>
<proteinExistence type="predicted"/>
<evidence type="ECO:0000313" key="2">
    <source>
        <dbReference type="EMBL" id="KKL53210.1"/>
    </source>
</evidence>
<comment type="caution">
    <text evidence="2">The sequence shown here is derived from an EMBL/GenBank/DDBJ whole genome shotgun (WGS) entry which is preliminary data.</text>
</comment>
<accession>A0A0F9F7H7</accession>
<dbReference type="Gene3D" id="3.30.420.10">
    <property type="entry name" value="Ribonuclease H-like superfamily/Ribonuclease H"/>
    <property type="match status" value="1"/>
</dbReference>
<dbReference type="EMBL" id="LAZR01031623">
    <property type="protein sequence ID" value="KKL53210.1"/>
    <property type="molecule type" value="Genomic_DNA"/>
</dbReference>
<gene>
    <name evidence="2" type="ORF">LCGC14_2277750</name>
</gene>
<dbReference type="InterPro" id="IPR012337">
    <property type="entry name" value="RNaseH-like_sf"/>
</dbReference>